<sequence>MDNSNICVTIRTFVENFTHLFASYEPLLDTGPKGTQHLQQEAIRKSNEANKSSAEVSQRYIKLPTKSINRLCETTRNSNTHQDFNKSQLNCPPNSCINHKSKLSPNSRLSLPSKTSKSVSVCPPLPKPPLTSVGVSASKSPSSPPSLLKHSPKPCAVLSPKPPPRPLTSHPGMSSSTSTTSTAMMSRHNVQQHSSINTSDTLTSAPNDDNVCTVPSNPTTRETSLTASALNASNSASSLERNGCQSVPNSAPLPSTSRDNGSDWNKSGAFINKPARGWLHPDHQMTDQGISYAVRYVGCLGINTSMKSLDFDTRSQIAKQCIHRVCELGRLKTPDKKRRPDKRITRMLADNPNMDNAGADVNLVITSSYLHLSVIETQENIATHEMPNISFASGGDADTLDFVAYVAKDHRYGRACFVLECGAGLAQDVITTIGQAFELRFKEFLKRTPKTTPFSDRVDASNGSNASHMSNKLNIENDDTNRLESRDYYNDLPGKIPPDLPDLPPGEAADRVHSADHTSVQLANQRVPQAAPRTGLKKCPQNSPNLIDLNIDIQEQNIGNIGDNTSQTKDTNCQQNSRSDPQYVNCSTQESHDNQIKSESNCEPSTQPSVKDPFDMKPFDCAIAEATNSPAASAATSSVGSQLEAEDWFHGPISRKESETLVAKDGDFLVRESQGSAGQYVLTGMQSGIRKHLLLVDPEGVVSANERQDLRECQSSNQLSPKQWFADNIGRKRSRPQKCCICEALRSESND</sequence>
<dbReference type="Gene3D" id="2.30.29.30">
    <property type="entry name" value="Pleckstrin-homology domain (PH domain)/Phosphotyrosine-binding domain (PTB)"/>
    <property type="match status" value="1"/>
</dbReference>
<dbReference type="InterPro" id="IPR036860">
    <property type="entry name" value="SH2_dom_sf"/>
</dbReference>
<dbReference type="PRINTS" id="PR00629">
    <property type="entry name" value="SHCPIDOMAIN"/>
</dbReference>
<dbReference type="InterPro" id="IPR006020">
    <property type="entry name" value="PTB/PI_dom"/>
</dbReference>
<dbReference type="FunFam" id="2.30.29.30:FF:000377">
    <property type="entry name" value="Shc transforming protein"/>
    <property type="match status" value="1"/>
</dbReference>
<dbReference type="Proteomes" id="UP000728032">
    <property type="component" value="Unassembled WGS sequence"/>
</dbReference>
<dbReference type="InterPro" id="IPR006019">
    <property type="entry name" value="PID_Shc-like"/>
</dbReference>
<dbReference type="PROSITE" id="PS50001">
    <property type="entry name" value="SH2"/>
    <property type="match status" value="1"/>
</dbReference>
<feature type="compositionally biased region" description="Polar residues" evidence="3">
    <location>
        <begin position="559"/>
        <end position="589"/>
    </location>
</feature>
<dbReference type="AlphaFoldDB" id="A0A7R9QMD7"/>
<feature type="compositionally biased region" description="Polar residues" evidence="3">
    <location>
        <begin position="98"/>
        <end position="119"/>
    </location>
</feature>
<feature type="region of interest" description="Disordered" evidence="3">
    <location>
        <begin position="453"/>
        <end position="472"/>
    </location>
</feature>
<accession>A0A7R9QMD7</accession>
<dbReference type="GO" id="GO:0035556">
    <property type="term" value="P:intracellular signal transduction"/>
    <property type="evidence" value="ECO:0007669"/>
    <property type="project" value="InterPro"/>
</dbReference>
<evidence type="ECO:0000313" key="7">
    <source>
        <dbReference type="Proteomes" id="UP000728032"/>
    </source>
</evidence>
<dbReference type="Pfam" id="PF00017">
    <property type="entry name" value="SH2"/>
    <property type="match status" value="1"/>
</dbReference>
<dbReference type="Gene3D" id="3.30.505.10">
    <property type="entry name" value="SH2 domain"/>
    <property type="match status" value="1"/>
</dbReference>
<feature type="domain" description="PID" evidence="4">
    <location>
        <begin position="289"/>
        <end position="449"/>
    </location>
</feature>
<evidence type="ECO:0000313" key="6">
    <source>
        <dbReference type="EMBL" id="CAD7651280.1"/>
    </source>
</evidence>
<feature type="region of interest" description="Disordered" evidence="3">
    <location>
        <begin position="559"/>
        <end position="609"/>
    </location>
</feature>
<dbReference type="InterPro" id="IPR011993">
    <property type="entry name" value="PH-like_dom_sf"/>
</dbReference>
<keyword evidence="7" id="KW-1185">Reference proteome</keyword>
<feature type="region of interest" description="Disordered" evidence="3">
    <location>
        <begin position="492"/>
        <end position="518"/>
    </location>
</feature>
<keyword evidence="1 2" id="KW-0727">SH2 domain</keyword>
<feature type="compositionally biased region" description="Pro residues" evidence="3">
    <location>
        <begin position="495"/>
        <end position="504"/>
    </location>
</feature>
<evidence type="ECO:0000259" key="4">
    <source>
        <dbReference type="PROSITE" id="PS01179"/>
    </source>
</evidence>
<dbReference type="SMART" id="SM00462">
    <property type="entry name" value="PTB"/>
    <property type="match status" value="1"/>
</dbReference>
<dbReference type="SUPFAM" id="SSF55550">
    <property type="entry name" value="SH2 domain"/>
    <property type="match status" value="1"/>
</dbReference>
<feature type="compositionally biased region" description="Polar residues" evidence="3">
    <location>
        <begin position="243"/>
        <end position="265"/>
    </location>
</feature>
<dbReference type="EMBL" id="OC919405">
    <property type="protein sequence ID" value="CAD7651280.1"/>
    <property type="molecule type" value="Genomic_DNA"/>
</dbReference>
<dbReference type="CDD" id="cd01209">
    <property type="entry name" value="PTB_Shc"/>
    <property type="match status" value="1"/>
</dbReference>
<dbReference type="GO" id="GO:0030971">
    <property type="term" value="F:receptor tyrosine kinase binding"/>
    <property type="evidence" value="ECO:0007669"/>
    <property type="project" value="TreeGrafter"/>
</dbReference>
<feature type="compositionally biased region" description="Polar residues" evidence="3">
    <location>
        <begin position="213"/>
        <end position="222"/>
    </location>
</feature>
<feature type="compositionally biased region" description="Polar residues" evidence="3">
    <location>
        <begin position="188"/>
        <end position="207"/>
    </location>
</feature>
<feature type="compositionally biased region" description="Low complexity" evidence="3">
    <location>
        <begin position="223"/>
        <end position="239"/>
    </location>
</feature>
<dbReference type="InterPro" id="IPR051235">
    <property type="entry name" value="CEP152/SHC-Transforming"/>
</dbReference>
<evidence type="ECO:0008006" key="8">
    <source>
        <dbReference type="Google" id="ProtNLM"/>
    </source>
</evidence>
<evidence type="ECO:0000256" key="3">
    <source>
        <dbReference type="SAM" id="MobiDB-lite"/>
    </source>
</evidence>
<evidence type="ECO:0000256" key="2">
    <source>
        <dbReference type="PROSITE-ProRule" id="PRU00191"/>
    </source>
</evidence>
<reference evidence="6" key="1">
    <citation type="submission" date="2020-11" db="EMBL/GenBank/DDBJ databases">
        <authorList>
            <person name="Tran Van P."/>
        </authorList>
    </citation>
    <scope>NUCLEOTIDE SEQUENCE</scope>
</reference>
<feature type="region of interest" description="Disordered" evidence="3">
    <location>
        <begin position="98"/>
        <end position="267"/>
    </location>
</feature>
<dbReference type="PANTHER" id="PTHR10337:SF11">
    <property type="entry name" value="DSHC PROTEIN"/>
    <property type="match status" value="1"/>
</dbReference>
<feature type="compositionally biased region" description="Low complexity" evidence="3">
    <location>
        <begin position="173"/>
        <end position="186"/>
    </location>
</feature>
<organism evidence="6">
    <name type="scientific">Oppiella nova</name>
    <dbReference type="NCBI Taxonomy" id="334625"/>
    <lineage>
        <taxon>Eukaryota</taxon>
        <taxon>Metazoa</taxon>
        <taxon>Ecdysozoa</taxon>
        <taxon>Arthropoda</taxon>
        <taxon>Chelicerata</taxon>
        <taxon>Arachnida</taxon>
        <taxon>Acari</taxon>
        <taxon>Acariformes</taxon>
        <taxon>Sarcoptiformes</taxon>
        <taxon>Oribatida</taxon>
        <taxon>Brachypylina</taxon>
        <taxon>Oppioidea</taxon>
        <taxon>Oppiidae</taxon>
        <taxon>Oppiella</taxon>
    </lineage>
</organism>
<dbReference type="GO" id="GO:0005886">
    <property type="term" value="C:plasma membrane"/>
    <property type="evidence" value="ECO:0007669"/>
    <property type="project" value="TreeGrafter"/>
</dbReference>
<dbReference type="PANTHER" id="PTHR10337">
    <property type="entry name" value="SHC TRANSFORMING PROTEIN"/>
    <property type="match status" value="1"/>
</dbReference>
<dbReference type="OrthoDB" id="9938362at2759"/>
<dbReference type="Pfam" id="PF00640">
    <property type="entry name" value="PID"/>
    <property type="match status" value="1"/>
</dbReference>
<feature type="compositionally biased region" description="Polar residues" evidence="3">
    <location>
        <begin position="597"/>
        <end position="609"/>
    </location>
</feature>
<feature type="compositionally biased region" description="Low complexity" evidence="3">
    <location>
        <begin position="136"/>
        <end position="149"/>
    </location>
</feature>
<evidence type="ECO:0000256" key="1">
    <source>
        <dbReference type="ARBA" id="ARBA00022999"/>
    </source>
</evidence>
<gene>
    <name evidence="6" type="ORF">ONB1V03_LOCUS8223</name>
</gene>
<dbReference type="InterPro" id="IPR000980">
    <property type="entry name" value="SH2"/>
</dbReference>
<evidence type="ECO:0000259" key="5">
    <source>
        <dbReference type="PROSITE" id="PS50001"/>
    </source>
</evidence>
<dbReference type="SUPFAM" id="SSF50729">
    <property type="entry name" value="PH domain-like"/>
    <property type="match status" value="1"/>
</dbReference>
<feature type="domain" description="SH2" evidence="5">
    <location>
        <begin position="648"/>
        <end position="695"/>
    </location>
</feature>
<dbReference type="SMART" id="SM00252">
    <property type="entry name" value="SH2"/>
    <property type="match status" value="1"/>
</dbReference>
<feature type="compositionally biased region" description="Polar residues" evidence="3">
    <location>
        <begin position="461"/>
        <end position="472"/>
    </location>
</feature>
<proteinExistence type="predicted"/>
<dbReference type="EMBL" id="CAJPVJ010004580">
    <property type="protein sequence ID" value="CAG2168739.1"/>
    <property type="molecule type" value="Genomic_DNA"/>
</dbReference>
<dbReference type="PROSITE" id="PS01179">
    <property type="entry name" value="PID"/>
    <property type="match status" value="1"/>
</dbReference>
<dbReference type="GO" id="GO:0007169">
    <property type="term" value="P:cell surface receptor protein tyrosine kinase signaling pathway"/>
    <property type="evidence" value="ECO:0007669"/>
    <property type="project" value="TreeGrafter"/>
</dbReference>
<protein>
    <recommendedName>
        <fullName evidence="8">SHC-transforming protein 1</fullName>
    </recommendedName>
</protein>
<name>A0A7R9QMD7_9ACAR</name>